<dbReference type="InterPro" id="IPR003833">
    <property type="entry name" value="CT_C_D"/>
</dbReference>
<sequence>MTLTTATAQGGDWPCIRTVGFDGILISFADRLSEPANRAALAFRAAVERESWSGVAESSTSLVSCFVRFDPLGLPHAEMQSKLATLLSARDWYGADMPEGRRLWRIPTVYGSDLAPQLGEAAQAAGLSEADAVRSLSTTKVRVQTIGFAPGQPYLGELPDCWDIPRQQALTARIPEGALTVAIRQMVLFSVSTPTGWRHVGQTAIRLFRPESDAPFVLRPGDEVLFPVVGRDAYENLAASGPDGGATCEAIR</sequence>
<keyword evidence="6" id="KW-1185">Reference proteome</keyword>
<feature type="domain" description="Carboxyltransferase" evidence="4">
    <location>
        <begin position="14"/>
        <end position="218"/>
    </location>
</feature>
<dbReference type="AlphaFoldDB" id="A0A6L8LEI2"/>
<dbReference type="Pfam" id="PF02682">
    <property type="entry name" value="CT_C_D"/>
    <property type="match status" value="1"/>
</dbReference>
<keyword evidence="5" id="KW-0808">Transferase</keyword>
<dbReference type="InterPro" id="IPR029000">
    <property type="entry name" value="Cyclophilin-like_dom_sf"/>
</dbReference>
<dbReference type="Gene3D" id="3.30.1360.40">
    <property type="match status" value="1"/>
</dbReference>
<dbReference type="InterPro" id="IPR010016">
    <property type="entry name" value="PxpB"/>
</dbReference>
<evidence type="ECO:0000259" key="4">
    <source>
        <dbReference type="SMART" id="SM00796"/>
    </source>
</evidence>
<dbReference type="Proteomes" id="UP000479043">
    <property type="component" value="Unassembled WGS sequence"/>
</dbReference>
<keyword evidence="1" id="KW-0547">Nucleotide-binding</keyword>
<dbReference type="SUPFAM" id="SSF160467">
    <property type="entry name" value="PH0987 N-terminal domain-like"/>
    <property type="match status" value="1"/>
</dbReference>
<dbReference type="EMBL" id="WWEN01000002">
    <property type="protein sequence ID" value="MYM54464.1"/>
    <property type="molecule type" value="Genomic_DNA"/>
</dbReference>
<dbReference type="PANTHER" id="PTHR34698:SF2">
    <property type="entry name" value="5-OXOPROLINASE SUBUNIT B"/>
    <property type="match status" value="1"/>
</dbReference>
<gene>
    <name evidence="5" type="ORF">GR167_04055</name>
</gene>
<comment type="caution">
    <text evidence="5">The sequence shown here is derived from an EMBL/GenBank/DDBJ whole genome shotgun (WGS) entry which is preliminary data.</text>
</comment>
<accession>A0A6L8LEI2</accession>
<name>A0A6L8LEI2_9RHOB</name>
<dbReference type="Gene3D" id="2.40.100.10">
    <property type="entry name" value="Cyclophilin-like"/>
    <property type="match status" value="1"/>
</dbReference>
<dbReference type="PANTHER" id="PTHR34698">
    <property type="entry name" value="5-OXOPROLINASE SUBUNIT B"/>
    <property type="match status" value="1"/>
</dbReference>
<evidence type="ECO:0000256" key="3">
    <source>
        <dbReference type="ARBA" id="ARBA00022840"/>
    </source>
</evidence>
<dbReference type="GO" id="GO:0016787">
    <property type="term" value="F:hydrolase activity"/>
    <property type="evidence" value="ECO:0007669"/>
    <property type="project" value="UniProtKB-KW"/>
</dbReference>
<reference evidence="5 6" key="1">
    <citation type="submission" date="2020-01" db="EMBL/GenBank/DDBJ databases">
        <authorList>
            <person name="Chen S."/>
        </authorList>
    </citation>
    <scope>NUCLEOTIDE SEQUENCE [LARGE SCALE GENOMIC DNA]</scope>
    <source>
        <strain evidence="5 6">GS-10</strain>
    </source>
</reference>
<dbReference type="SMART" id="SM00796">
    <property type="entry name" value="AHS1"/>
    <property type="match status" value="1"/>
</dbReference>
<keyword evidence="2" id="KW-0378">Hydrolase</keyword>
<dbReference type="GO" id="GO:0005524">
    <property type="term" value="F:ATP binding"/>
    <property type="evidence" value="ECO:0007669"/>
    <property type="project" value="UniProtKB-KW"/>
</dbReference>
<evidence type="ECO:0000313" key="5">
    <source>
        <dbReference type="EMBL" id="MYM54464.1"/>
    </source>
</evidence>
<dbReference type="SUPFAM" id="SSF50891">
    <property type="entry name" value="Cyclophilin-like"/>
    <property type="match status" value="1"/>
</dbReference>
<evidence type="ECO:0000256" key="1">
    <source>
        <dbReference type="ARBA" id="ARBA00022741"/>
    </source>
</evidence>
<protein>
    <submittedName>
        <fullName evidence="5">Carboxyltransferase domain-containing protein</fullName>
    </submittedName>
</protein>
<proteinExistence type="predicted"/>
<evidence type="ECO:0000256" key="2">
    <source>
        <dbReference type="ARBA" id="ARBA00022801"/>
    </source>
</evidence>
<organism evidence="5 6">
    <name type="scientific">Thalassovita mangrovi</name>
    <dbReference type="NCBI Taxonomy" id="2692236"/>
    <lineage>
        <taxon>Bacteria</taxon>
        <taxon>Pseudomonadati</taxon>
        <taxon>Pseudomonadota</taxon>
        <taxon>Alphaproteobacteria</taxon>
        <taxon>Rhodobacterales</taxon>
        <taxon>Roseobacteraceae</taxon>
        <taxon>Thalassovita</taxon>
    </lineage>
</organism>
<keyword evidence="3" id="KW-0067">ATP-binding</keyword>
<dbReference type="GO" id="GO:0016740">
    <property type="term" value="F:transferase activity"/>
    <property type="evidence" value="ECO:0007669"/>
    <property type="project" value="UniProtKB-KW"/>
</dbReference>
<evidence type="ECO:0000313" key="6">
    <source>
        <dbReference type="Proteomes" id="UP000479043"/>
    </source>
</evidence>
<dbReference type="RefSeq" id="WP_160972157.1">
    <property type="nucleotide sequence ID" value="NZ_WWEN01000002.1"/>
</dbReference>